<dbReference type="GeneID" id="94843970"/>
<evidence type="ECO:0000313" key="8">
    <source>
        <dbReference type="Proteomes" id="UP000179807"/>
    </source>
</evidence>
<evidence type="ECO:0000256" key="4">
    <source>
        <dbReference type="RuleBase" id="RU000304"/>
    </source>
</evidence>
<organism evidence="7 8">
    <name type="scientific">Tritrichomonas foetus</name>
    <dbReference type="NCBI Taxonomy" id="1144522"/>
    <lineage>
        <taxon>Eukaryota</taxon>
        <taxon>Metamonada</taxon>
        <taxon>Parabasalia</taxon>
        <taxon>Tritrichomonadida</taxon>
        <taxon>Tritrichomonadidae</taxon>
        <taxon>Tritrichomonas</taxon>
    </lineage>
</organism>
<dbReference type="Pfam" id="PF00069">
    <property type="entry name" value="Pkinase"/>
    <property type="match status" value="1"/>
</dbReference>
<dbReference type="InterPro" id="IPR011009">
    <property type="entry name" value="Kinase-like_dom_sf"/>
</dbReference>
<dbReference type="Proteomes" id="UP000179807">
    <property type="component" value="Unassembled WGS sequence"/>
</dbReference>
<proteinExistence type="inferred from homology"/>
<dbReference type="InterPro" id="IPR017441">
    <property type="entry name" value="Protein_kinase_ATP_BS"/>
</dbReference>
<comment type="caution">
    <text evidence="7">The sequence shown here is derived from an EMBL/GenBank/DDBJ whole genome shotgun (WGS) entry which is preliminary data.</text>
</comment>
<evidence type="ECO:0000256" key="2">
    <source>
        <dbReference type="ARBA" id="ARBA00022840"/>
    </source>
</evidence>
<dbReference type="OrthoDB" id="2187328at2759"/>
<dbReference type="InterPro" id="IPR008271">
    <property type="entry name" value="Ser/Thr_kinase_AS"/>
</dbReference>
<keyword evidence="7" id="KW-0418">Kinase</keyword>
<feature type="region of interest" description="Disordered" evidence="5">
    <location>
        <begin position="54"/>
        <end position="79"/>
    </location>
</feature>
<comment type="similarity">
    <text evidence="4">Belongs to the protein kinase superfamily.</text>
</comment>
<gene>
    <name evidence="7" type="ORF">TRFO_33766</name>
</gene>
<feature type="binding site" evidence="3">
    <location>
        <position position="47"/>
    </location>
    <ligand>
        <name>ATP</name>
        <dbReference type="ChEBI" id="CHEBI:30616"/>
    </ligand>
</feature>
<reference evidence="7" key="1">
    <citation type="submission" date="2016-10" db="EMBL/GenBank/DDBJ databases">
        <authorList>
            <person name="Benchimol M."/>
            <person name="Almeida L.G."/>
            <person name="Vasconcelos A.T."/>
            <person name="Perreira-Neves A."/>
            <person name="Rosa I.A."/>
            <person name="Tasca T."/>
            <person name="Bogo M.R."/>
            <person name="de Souza W."/>
        </authorList>
    </citation>
    <scope>NUCLEOTIDE SEQUENCE [LARGE SCALE GENOMIC DNA]</scope>
    <source>
        <strain evidence="7">K</strain>
    </source>
</reference>
<evidence type="ECO:0000259" key="6">
    <source>
        <dbReference type="PROSITE" id="PS50011"/>
    </source>
</evidence>
<dbReference type="SUPFAM" id="SSF56112">
    <property type="entry name" value="Protein kinase-like (PK-like)"/>
    <property type="match status" value="1"/>
</dbReference>
<keyword evidence="8" id="KW-1185">Reference proteome</keyword>
<dbReference type="PANTHER" id="PTHR24362">
    <property type="entry name" value="SERINE/THREONINE-PROTEIN KINASE NEK"/>
    <property type="match status" value="1"/>
</dbReference>
<protein>
    <submittedName>
        <fullName evidence="7">CAMK family protein kinase</fullName>
    </submittedName>
</protein>
<dbReference type="InterPro" id="IPR000719">
    <property type="entry name" value="Prot_kinase_dom"/>
</dbReference>
<dbReference type="Gene3D" id="1.10.510.10">
    <property type="entry name" value="Transferase(Phosphotransferase) domain 1"/>
    <property type="match status" value="1"/>
</dbReference>
<evidence type="ECO:0000256" key="1">
    <source>
        <dbReference type="ARBA" id="ARBA00022741"/>
    </source>
</evidence>
<evidence type="ECO:0000256" key="5">
    <source>
        <dbReference type="SAM" id="MobiDB-lite"/>
    </source>
</evidence>
<dbReference type="PROSITE" id="PS00107">
    <property type="entry name" value="PROTEIN_KINASE_ATP"/>
    <property type="match status" value="1"/>
</dbReference>
<dbReference type="EMBL" id="MLAK01000990">
    <property type="protein sequence ID" value="OHS99738.1"/>
    <property type="molecule type" value="Genomic_DNA"/>
</dbReference>
<dbReference type="PANTHER" id="PTHR24362:SF309">
    <property type="entry name" value="PROTEIN KINASE DOMAIN-CONTAINING PROTEIN"/>
    <property type="match status" value="1"/>
</dbReference>
<keyword evidence="7" id="KW-0808">Transferase</keyword>
<dbReference type="PROSITE" id="PS00108">
    <property type="entry name" value="PROTEIN_KINASE_ST"/>
    <property type="match status" value="1"/>
</dbReference>
<keyword evidence="1 3" id="KW-0547">Nucleotide-binding</keyword>
<sequence length="390" mass="44011">MEASFDPFPILPVQVRQYELVQFLGRGGFGVVFKAINTIYGIEFAIKVMAAPSAKSMDSGDNSTKNKKAPKDEFTDGFKKPSNEELAQKAIESWNREVETLIKLDHPNVIRIYDHFEEDSKLFLVLEYCNGGSLEEKIIQSEGRISIEDQISYCSQIVSALRYCHQNSIAHRDIKTANILFDSHGRIKIVDFGLSLRCEKNDKLQNFSGSYLYMAPEILKKVKYDPYLADIWALGVLFYRVASAKYPWCSGNRVETTRSIVNAQYNYLTGNPLMKVIKQMLDVIPEHRITIEKLAEMDIFRAKPVAPNITLIRRNSKTTFAVNVAQTLTLTRANSGTSSTNLLKGRRNSIINTLKRVDSHSPIGSSGLLSPVKFPTFETENVNPLSTCFE</sequence>
<feature type="compositionally biased region" description="Basic and acidic residues" evidence="5">
    <location>
        <begin position="69"/>
        <end position="79"/>
    </location>
</feature>
<dbReference type="FunFam" id="1.10.510.10:FF:000571">
    <property type="entry name" value="Maternal embryonic leucine zipper kinase"/>
    <property type="match status" value="1"/>
</dbReference>
<keyword evidence="4" id="KW-0723">Serine/threonine-protein kinase</keyword>
<dbReference type="AlphaFoldDB" id="A0A1J4JKW9"/>
<feature type="domain" description="Protein kinase" evidence="6">
    <location>
        <begin position="18"/>
        <end position="300"/>
    </location>
</feature>
<dbReference type="RefSeq" id="XP_068352875.1">
    <property type="nucleotide sequence ID" value="XM_068509266.1"/>
</dbReference>
<dbReference type="GO" id="GO:0005524">
    <property type="term" value="F:ATP binding"/>
    <property type="evidence" value="ECO:0007669"/>
    <property type="project" value="UniProtKB-UniRule"/>
</dbReference>
<evidence type="ECO:0000256" key="3">
    <source>
        <dbReference type="PROSITE-ProRule" id="PRU10141"/>
    </source>
</evidence>
<evidence type="ECO:0000313" key="7">
    <source>
        <dbReference type="EMBL" id="OHS99738.1"/>
    </source>
</evidence>
<dbReference type="GO" id="GO:0004674">
    <property type="term" value="F:protein serine/threonine kinase activity"/>
    <property type="evidence" value="ECO:0007669"/>
    <property type="project" value="UniProtKB-KW"/>
</dbReference>
<name>A0A1J4JKW9_9EUKA</name>
<dbReference type="VEuPathDB" id="TrichDB:TRFO_33766"/>
<dbReference type="SMART" id="SM00220">
    <property type="entry name" value="S_TKc"/>
    <property type="match status" value="1"/>
</dbReference>
<accession>A0A1J4JKW9</accession>
<dbReference type="PROSITE" id="PS50011">
    <property type="entry name" value="PROTEIN_KINASE_DOM"/>
    <property type="match status" value="1"/>
</dbReference>
<keyword evidence="2 3" id="KW-0067">ATP-binding</keyword>